<dbReference type="SUPFAM" id="SSF53850">
    <property type="entry name" value="Periplasmic binding protein-like II"/>
    <property type="match status" value="1"/>
</dbReference>
<evidence type="ECO:0000313" key="3">
    <source>
        <dbReference type="Proteomes" id="UP001203069"/>
    </source>
</evidence>
<dbReference type="PROSITE" id="PS50931">
    <property type="entry name" value="HTH_LYSR"/>
    <property type="match status" value="1"/>
</dbReference>
<accession>A0ABT0MY81</accession>
<dbReference type="PANTHER" id="PTHR30419:SF8">
    <property type="entry name" value="NITROGEN ASSIMILATION TRANSCRIPTIONAL ACTIVATOR-RELATED"/>
    <property type="match status" value="1"/>
</dbReference>
<dbReference type="RefSeq" id="WP_249245892.1">
    <property type="nucleotide sequence ID" value="NZ_JAKPBZ010000115.1"/>
</dbReference>
<sequence>MNIEQLVYVVELSQSKTLAKAAENVNISQSGLSQAITLLEEELNLTLFNRGHAGTQVTENGKIIVEKAREILKEIFELQQTAAQLSNNLVFNTIKFGITNALLRPFLDVYMSLQDKNSPCLIELYEESSSSIIKKIKENKIDIGFIAINDSNLSEIENLVFIPVATGKLKMYVSPDNQLRLHSGDITPEIFKQQKFCLFPDEYNDEIIQEIQNKYGKLQVISKSNNYDVVQSAIDKLNAVIIARDFQATLSTGTLFEKLVGIDIDHLAKVSYQFGWAHKINHHLLPMEIYFINEVKKQLIMH</sequence>
<organism evidence="2 3">
    <name type="scientific">Brenneria tiliae</name>
    <dbReference type="NCBI Taxonomy" id="2914984"/>
    <lineage>
        <taxon>Bacteria</taxon>
        <taxon>Pseudomonadati</taxon>
        <taxon>Pseudomonadota</taxon>
        <taxon>Gammaproteobacteria</taxon>
        <taxon>Enterobacterales</taxon>
        <taxon>Pectobacteriaceae</taxon>
        <taxon>Brenneria</taxon>
    </lineage>
</organism>
<dbReference type="Gene3D" id="3.40.190.290">
    <property type="match status" value="1"/>
</dbReference>
<gene>
    <name evidence="2" type="ORF">MFP26_19210</name>
</gene>
<dbReference type="Gene3D" id="1.10.10.10">
    <property type="entry name" value="Winged helix-like DNA-binding domain superfamily/Winged helix DNA-binding domain"/>
    <property type="match status" value="1"/>
</dbReference>
<dbReference type="EMBL" id="JAKPBZ010000115">
    <property type="protein sequence ID" value="MCL2894805.1"/>
    <property type="molecule type" value="Genomic_DNA"/>
</dbReference>
<evidence type="ECO:0000259" key="1">
    <source>
        <dbReference type="PROSITE" id="PS50931"/>
    </source>
</evidence>
<dbReference type="Proteomes" id="UP001203069">
    <property type="component" value="Unassembled WGS sequence"/>
</dbReference>
<proteinExistence type="predicted"/>
<dbReference type="InterPro" id="IPR050950">
    <property type="entry name" value="HTH-type_LysR_regulators"/>
</dbReference>
<name>A0ABT0MY81_9GAMM</name>
<dbReference type="PRINTS" id="PR00039">
    <property type="entry name" value="HTHLYSR"/>
</dbReference>
<feature type="domain" description="HTH lysR-type" evidence="1">
    <location>
        <begin position="1"/>
        <end position="58"/>
    </location>
</feature>
<evidence type="ECO:0000313" key="2">
    <source>
        <dbReference type="EMBL" id="MCL2894805.1"/>
    </source>
</evidence>
<dbReference type="InterPro" id="IPR000847">
    <property type="entry name" value="LysR_HTH_N"/>
</dbReference>
<dbReference type="Pfam" id="PF00126">
    <property type="entry name" value="HTH_1"/>
    <property type="match status" value="1"/>
</dbReference>
<dbReference type="SUPFAM" id="SSF46785">
    <property type="entry name" value="Winged helix' DNA-binding domain"/>
    <property type="match status" value="1"/>
</dbReference>
<reference evidence="2 3" key="1">
    <citation type="submission" date="2022-02" db="EMBL/GenBank/DDBJ databases">
        <title>Description of Brenneria tiliae sp. nov. isolated from symptomatic Tilia x moltkei and Tilia x europaea trees in the UK.</title>
        <authorList>
            <person name="Kile H."/>
        </authorList>
    </citation>
    <scope>NUCLEOTIDE SEQUENCE [LARGE SCALE GENOMIC DNA]</scope>
    <source>
        <strain evidence="2 3">MC1SB4.1</strain>
    </source>
</reference>
<dbReference type="InterPro" id="IPR036388">
    <property type="entry name" value="WH-like_DNA-bd_sf"/>
</dbReference>
<protein>
    <submittedName>
        <fullName evidence="2">LysR family transcriptional regulator</fullName>
    </submittedName>
</protein>
<dbReference type="InterPro" id="IPR036390">
    <property type="entry name" value="WH_DNA-bd_sf"/>
</dbReference>
<dbReference type="PANTHER" id="PTHR30419">
    <property type="entry name" value="HTH-TYPE TRANSCRIPTIONAL REGULATOR YBHD"/>
    <property type="match status" value="1"/>
</dbReference>
<keyword evidence="3" id="KW-1185">Reference proteome</keyword>
<comment type="caution">
    <text evidence="2">The sequence shown here is derived from an EMBL/GenBank/DDBJ whole genome shotgun (WGS) entry which is preliminary data.</text>
</comment>